<dbReference type="AlphaFoldDB" id="A0A1I7UZ18"/>
<sequence length="102" mass="11850">MTVSSATCRDLLEEIKRQHSERMGVILEQHYVQYCSLLGAYVTAIRDDVITRDRNQLMFDIASFEIGKFIEHQKTHPGQRGREFQLLVDIIHKSIGDKLNVF</sequence>
<organism evidence="1 2">
    <name type="scientific">Caenorhabditis tropicalis</name>
    <dbReference type="NCBI Taxonomy" id="1561998"/>
    <lineage>
        <taxon>Eukaryota</taxon>
        <taxon>Metazoa</taxon>
        <taxon>Ecdysozoa</taxon>
        <taxon>Nematoda</taxon>
        <taxon>Chromadorea</taxon>
        <taxon>Rhabditida</taxon>
        <taxon>Rhabditina</taxon>
        <taxon>Rhabditomorpha</taxon>
        <taxon>Rhabditoidea</taxon>
        <taxon>Rhabditidae</taxon>
        <taxon>Peloderinae</taxon>
        <taxon>Caenorhabditis</taxon>
    </lineage>
</organism>
<keyword evidence="1" id="KW-1185">Reference proteome</keyword>
<evidence type="ECO:0000313" key="2">
    <source>
        <dbReference type="WBParaSite" id="Csp11.Scaffold630.g20769.t1"/>
    </source>
</evidence>
<name>A0A1I7UZ18_9PELO</name>
<dbReference type="STRING" id="1561998.A0A1I7UZ18"/>
<dbReference type="eggNOG" id="ENOG502TIQS">
    <property type="taxonomic scope" value="Eukaryota"/>
</dbReference>
<reference evidence="2" key="1">
    <citation type="submission" date="2016-11" db="UniProtKB">
        <authorList>
            <consortium name="WormBaseParasite"/>
        </authorList>
    </citation>
    <scope>IDENTIFICATION</scope>
</reference>
<evidence type="ECO:0000313" key="1">
    <source>
        <dbReference type="Proteomes" id="UP000095282"/>
    </source>
</evidence>
<dbReference type="Proteomes" id="UP000095282">
    <property type="component" value="Unplaced"/>
</dbReference>
<proteinExistence type="predicted"/>
<accession>A0A1I7UZ18</accession>
<dbReference type="WBParaSite" id="Csp11.Scaffold630.g20769.t1">
    <property type="protein sequence ID" value="Csp11.Scaffold630.g20769.t1"/>
    <property type="gene ID" value="Csp11.Scaffold630.g20769"/>
</dbReference>
<protein>
    <submittedName>
        <fullName evidence="2">Vacuolar protein sorting-associated protein 28 homolog</fullName>
    </submittedName>
</protein>